<evidence type="ECO:0000313" key="1">
    <source>
        <dbReference type="EMBL" id="CAF28706.1"/>
    </source>
</evidence>
<sequence length="308" mass="34071">MNKSELTPVFVLMASSLLFVQDDNVLAYGQVNDTTTSSNSNLTVTAINSSIVDTKLKTQFPIADEQENSSVKTVTYTPKFLCGNVMAGEGPVRPGHYDTDISILNKQVYPIKLFMKVIPNDGKSSNSIIKVVESESATGITCKDILPLVTDTKNLTEGFVLLTLPISGSMINAFPDPNNPEASILKSIDESQANLIEVQVFYTANALPQLPSEIIFNKIDFRILSDPTGKIPQDLLSKTLEVTLTSNAYQVYDQVLRVKSLLREKFRLSDSEMNTINIQIEKTEINSLFTSDDHAISSSRLNPNMYFR</sequence>
<dbReference type="EMBL" id="AJ627421">
    <property type="protein sequence ID" value="CAF28706.1"/>
    <property type="molecule type" value="Genomic_DNA"/>
</dbReference>
<name>Q702B8_9CREN</name>
<protein>
    <submittedName>
        <fullName evidence="1">Uncharacterized protein</fullName>
    </submittedName>
</protein>
<accession>Q702B8</accession>
<organism evidence="1">
    <name type="scientific">uncultured crenarchaeote</name>
    <dbReference type="NCBI Taxonomy" id="29281"/>
    <lineage>
        <taxon>Archaea</taxon>
        <taxon>Thermoproteota</taxon>
        <taxon>environmental samples</taxon>
    </lineage>
</organism>
<proteinExistence type="predicted"/>
<reference evidence="1" key="1">
    <citation type="journal article" date="2004" name="Environ. Microbiol.">
        <title>Characterization of Large-Insert DNA Libraries from Soil for Environmental Genomic Studies of Archaea.</title>
        <authorList>
            <person name="Treusch A.H."/>
            <person name="Kletzin A."/>
            <person name="Raddatz G."/>
            <person name="Ochsenreiter T."/>
            <person name="Quaiser A."/>
            <person name="Meurer G."/>
            <person name="Schuster S.C."/>
            <person name="Schleper C."/>
        </authorList>
    </citation>
    <scope>NUCLEOTIDE SEQUENCE</scope>
</reference>
<dbReference type="AlphaFoldDB" id="Q702B8"/>